<dbReference type="EMBL" id="NRRL01000090">
    <property type="protein sequence ID" value="MBK1670368.1"/>
    <property type="molecule type" value="Genomic_DNA"/>
</dbReference>
<accession>A0ABS1DLJ7</accession>
<sequence>MTENTVGTPTPERREIVEAVCAELEKHNTTGIQLHEETDVTGELAIDSVAVMDLMFELEERFDIAVPLNQLGSVRTIGQIADLVRSQAKSGGQQTE</sequence>
<organism evidence="2 3">
    <name type="scientific">Rhodovibrio sodomensis</name>
    <dbReference type="NCBI Taxonomy" id="1088"/>
    <lineage>
        <taxon>Bacteria</taxon>
        <taxon>Pseudomonadati</taxon>
        <taxon>Pseudomonadota</taxon>
        <taxon>Alphaproteobacteria</taxon>
        <taxon>Rhodospirillales</taxon>
        <taxon>Rhodovibrionaceae</taxon>
        <taxon>Rhodovibrio</taxon>
    </lineage>
</organism>
<name>A0ABS1DLJ7_9PROT</name>
<dbReference type="PROSITE" id="PS50075">
    <property type="entry name" value="CARRIER"/>
    <property type="match status" value="1"/>
</dbReference>
<proteinExistence type="predicted"/>
<dbReference type="Gene3D" id="1.10.1200.10">
    <property type="entry name" value="ACP-like"/>
    <property type="match status" value="1"/>
</dbReference>
<dbReference type="Pfam" id="PF00550">
    <property type="entry name" value="PP-binding"/>
    <property type="match status" value="1"/>
</dbReference>
<reference evidence="2 3" key="1">
    <citation type="journal article" date="2020" name="Microorganisms">
        <title>Osmotic Adaptation and Compatible Solute Biosynthesis of Phototrophic Bacteria as Revealed from Genome Analyses.</title>
        <authorList>
            <person name="Imhoff J.F."/>
            <person name="Rahn T."/>
            <person name="Kunzel S."/>
            <person name="Keller A."/>
            <person name="Neulinger S.C."/>
        </authorList>
    </citation>
    <scope>NUCLEOTIDE SEQUENCE [LARGE SCALE GENOMIC DNA]</scope>
    <source>
        <strain evidence="2 3">DSM 9895</strain>
    </source>
</reference>
<keyword evidence="3" id="KW-1185">Reference proteome</keyword>
<dbReference type="SUPFAM" id="SSF47336">
    <property type="entry name" value="ACP-like"/>
    <property type="match status" value="1"/>
</dbReference>
<evidence type="ECO:0000313" key="3">
    <source>
        <dbReference type="Proteomes" id="UP001296873"/>
    </source>
</evidence>
<dbReference type="RefSeq" id="WP_200342732.1">
    <property type="nucleotide sequence ID" value="NZ_NRRL01000090.1"/>
</dbReference>
<evidence type="ECO:0000313" key="2">
    <source>
        <dbReference type="EMBL" id="MBK1670368.1"/>
    </source>
</evidence>
<gene>
    <name evidence="2" type="ORF">CKO28_20295</name>
</gene>
<comment type="caution">
    <text evidence="2">The sequence shown here is derived from an EMBL/GenBank/DDBJ whole genome shotgun (WGS) entry which is preliminary data.</text>
</comment>
<dbReference type="Proteomes" id="UP001296873">
    <property type="component" value="Unassembled WGS sequence"/>
</dbReference>
<evidence type="ECO:0000259" key="1">
    <source>
        <dbReference type="PROSITE" id="PS50075"/>
    </source>
</evidence>
<feature type="domain" description="Carrier" evidence="1">
    <location>
        <begin position="11"/>
        <end position="88"/>
    </location>
</feature>
<protein>
    <recommendedName>
        <fullName evidence="1">Carrier domain-containing protein</fullName>
    </recommendedName>
</protein>
<dbReference type="InterPro" id="IPR009081">
    <property type="entry name" value="PP-bd_ACP"/>
</dbReference>
<dbReference type="InterPro" id="IPR036736">
    <property type="entry name" value="ACP-like_sf"/>
</dbReference>